<dbReference type="InterPro" id="IPR014284">
    <property type="entry name" value="RNA_pol_sigma-70_dom"/>
</dbReference>
<gene>
    <name evidence="9" type="ORF">UFOPK1493_02070</name>
</gene>
<evidence type="ECO:0000313" key="9">
    <source>
        <dbReference type="EMBL" id="CAB4565630.1"/>
    </source>
</evidence>
<dbReference type="SUPFAM" id="SSF88946">
    <property type="entry name" value="Sigma2 domain of RNA polymerase sigma factors"/>
    <property type="match status" value="1"/>
</dbReference>
<name>A0A6J6DN51_9ZZZZ</name>
<dbReference type="Gene3D" id="1.10.1740.10">
    <property type="match status" value="1"/>
</dbReference>
<evidence type="ECO:0000256" key="2">
    <source>
        <dbReference type="ARBA" id="ARBA00023015"/>
    </source>
</evidence>
<evidence type="ECO:0000256" key="1">
    <source>
        <dbReference type="ARBA" id="ARBA00010641"/>
    </source>
</evidence>
<evidence type="ECO:0000259" key="7">
    <source>
        <dbReference type="Pfam" id="PF04542"/>
    </source>
</evidence>
<dbReference type="Gene3D" id="1.10.10.10">
    <property type="entry name" value="Winged helix-like DNA-binding domain superfamily/Winged helix DNA-binding domain"/>
    <property type="match status" value="1"/>
</dbReference>
<evidence type="ECO:0000256" key="6">
    <source>
        <dbReference type="SAM" id="MobiDB-lite"/>
    </source>
</evidence>
<reference evidence="9" key="1">
    <citation type="submission" date="2020-05" db="EMBL/GenBank/DDBJ databases">
        <authorList>
            <person name="Chiriac C."/>
            <person name="Salcher M."/>
            <person name="Ghai R."/>
            <person name="Kavagutti S V."/>
        </authorList>
    </citation>
    <scope>NUCLEOTIDE SEQUENCE</scope>
</reference>
<dbReference type="InterPro" id="IPR036388">
    <property type="entry name" value="WH-like_DNA-bd_sf"/>
</dbReference>
<evidence type="ECO:0000256" key="5">
    <source>
        <dbReference type="ARBA" id="ARBA00023163"/>
    </source>
</evidence>
<dbReference type="Pfam" id="PF04542">
    <property type="entry name" value="Sigma70_r2"/>
    <property type="match status" value="1"/>
</dbReference>
<dbReference type="InterPro" id="IPR013249">
    <property type="entry name" value="RNA_pol_sigma70_r4_t2"/>
</dbReference>
<accession>A0A6J6DN51</accession>
<dbReference type="PANTHER" id="PTHR43133">
    <property type="entry name" value="RNA POLYMERASE ECF-TYPE SIGMA FACTO"/>
    <property type="match status" value="1"/>
</dbReference>
<feature type="region of interest" description="Disordered" evidence="6">
    <location>
        <begin position="74"/>
        <end position="96"/>
    </location>
</feature>
<dbReference type="InterPro" id="IPR007627">
    <property type="entry name" value="RNA_pol_sigma70_r2"/>
</dbReference>
<comment type="similarity">
    <text evidence="1">Belongs to the sigma-70 factor family. ECF subfamily.</text>
</comment>
<protein>
    <submittedName>
        <fullName evidence="9">Unannotated protein</fullName>
    </submittedName>
</protein>
<evidence type="ECO:0000256" key="3">
    <source>
        <dbReference type="ARBA" id="ARBA00023082"/>
    </source>
</evidence>
<dbReference type="GO" id="GO:0006352">
    <property type="term" value="P:DNA-templated transcription initiation"/>
    <property type="evidence" value="ECO:0007669"/>
    <property type="project" value="InterPro"/>
</dbReference>
<keyword evidence="3" id="KW-0731">Sigma factor</keyword>
<dbReference type="GO" id="GO:0003677">
    <property type="term" value="F:DNA binding"/>
    <property type="evidence" value="ECO:0007669"/>
    <property type="project" value="UniProtKB-KW"/>
</dbReference>
<dbReference type="InterPro" id="IPR039425">
    <property type="entry name" value="RNA_pol_sigma-70-like"/>
</dbReference>
<organism evidence="9">
    <name type="scientific">freshwater metagenome</name>
    <dbReference type="NCBI Taxonomy" id="449393"/>
    <lineage>
        <taxon>unclassified sequences</taxon>
        <taxon>metagenomes</taxon>
        <taxon>ecological metagenomes</taxon>
    </lineage>
</organism>
<sequence length="167" mass="18600">MGRRYEDVDVSFVGRFEELHRVAYRAAFAILGHRADAEDCAQEALARALVRWRPVEPYATAWVARVATNQALDRARRSGRTAPLSDTEAAGRRSADPLDDRRRDLVVALRALPRRQREAVALRYLVDLPEADAASAMGCSLGTIKSATARGLDRLRAELGPTWAWED</sequence>
<dbReference type="CDD" id="cd06171">
    <property type="entry name" value="Sigma70_r4"/>
    <property type="match status" value="1"/>
</dbReference>
<dbReference type="SUPFAM" id="SSF88659">
    <property type="entry name" value="Sigma3 and sigma4 domains of RNA polymerase sigma factors"/>
    <property type="match status" value="1"/>
</dbReference>
<dbReference type="EMBL" id="CAEZSR010000075">
    <property type="protein sequence ID" value="CAB4565630.1"/>
    <property type="molecule type" value="Genomic_DNA"/>
</dbReference>
<keyword evidence="2" id="KW-0805">Transcription regulation</keyword>
<dbReference type="InterPro" id="IPR013325">
    <property type="entry name" value="RNA_pol_sigma_r2"/>
</dbReference>
<dbReference type="PANTHER" id="PTHR43133:SF50">
    <property type="entry name" value="ECF RNA POLYMERASE SIGMA FACTOR SIGM"/>
    <property type="match status" value="1"/>
</dbReference>
<keyword evidence="5" id="KW-0804">Transcription</keyword>
<evidence type="ECO:0000259" key="8">
    <source>
        <dbReference type="Pfam" id="PF08281"/>
    </source>
</evidence>
<dbReference type="InterPro" id="IPR013324">
    <property type="entry name" value="RNA_pol_sigma_r3/r4-like"/>
</dbReference>
<dbReference type="GO" id="GO:0016987">
    <property type="term" value="F:sigma factor activity"/>
    <property type="evidence" value="ECO:0007669"/>
    <property type="project" value="UniProtKB-KW"/>
</dbReference>
<evidence type="ECO:0000256" key="4">
    <source>
        <dbReference type="ARBA" id="ARBA00023125"/>
    </source>
</evidence>
<dbReference type="Pfam" id="PF08281">
    <property type="entry name" value="Sigma70_r4_2"/>
    <property type="match status" value="1"/>
</dbReference>
<keyword evidence="4" id="KW-0238">DNA-binding</keyword>
<dbReference type="NCBIfam" id="TIGR02937">
    <property type="entry name" value="sigma70-ECF"/>
    <property type="match status" value="1"/>
</dbReference>
<proteinExistence type="inferred from homology"/>
<dbReference type="AlphaFoldDB" id="A0A6J6DN51"/>
<feature type="domain" description="RNA polymerase sigma-70 region 2" evidence="7">
    <location>
        <begin position="16"/>
        <end position="81"/>
    </location>
</feature>
<feature type="domain" description="RNA polymerase sigma factor 70 region 4 type 2" evidence="8">
    <location>
        <begin position="103"/>
        <end position="155"/>
    </location>
</feature>